<reference evidence="3" key="1">
    <citation type="submission" date="2018-05" db="EMBL/GenBank/DDBJ databases">
        <authorList>
            <person name="Lanie J.A."/>
            <person name="Ng W.-L."/>
            <person name="Kazmierczak K.M."/>
            <person name="Andrzejewski T.M."/>
            <person name="Davidsen T.M."/>
            <person name="Wayne K.J."/>
            <person name="Tettelin H."/>
            <person name="Glass J.I."/>
            <person name="Rusch D."/>
            <person name="Podicherti R."/>
            <person name="Tsui H.-C.T."/>
            <person name="Winkler M.E."/>
        </authorList>
    </citation>
    <scope>NUCLEOTIDE SEQUENCE</scope>
</reference>
<dbReference type="AlphaFoldDB" id="A0A381YXZ1"/>
<name>A0A381YXZ1_9ZZZZ</name>
<evidence type="ECO:0000259" key="2">
    <source>
        <dbReference type="Pfam" id="PF01979"/>
    </source>
</evidence>
<evidence type="ECO:0000256" key="1">
    <source>
        <dbReference type="ARBA" id="ARBA00022801"/>
    </source>
</evidence>
<dbReference type="SUPFAM" id="SSF51338">
    <property type="entry name" value="Composite domain of metallo-dependent hydrolases"/>
    <property type="match status" value="1"/>
</dbReference>
<dbReference type="Pfam" id="PF01979">
    <property type="entry name" value="Amidohydro_1"/>
    <property type="match status" value="1"/>
</dbReference>
<keyword evidence="1" id="KW-0378">Hydrolase</keyword>
<dbReference type="PANTHER" id="PTHR43794">
    <property type="entry name" value="AMINOHYDROLASE SSNA-RELATED"/>
    <property type="match status" value="1"/>
</dbReference>
<feature type="non-terminal residue" evidence="3">
    <location>
        <position position="1"/>
    </location>
</feature>
<feature type="domain" description="Amidohydrolase-related" evidence="2">
    <location>
        <begin position="3"/>
        <end position="202"/>
    </location>
</feature>
<dbReference type="Gene3D" id="3.20.20.140">
    <property type="entry name" value="Metal-dependent hydrolases"/>
    <property type="match status" value="1"/>
</dbReference>
<dbReference type="InterPro" id="IPR050287">
    <property type="entry name" value="MTA/SAH_deaminase"/>
</dbReference>
<sequence length="255" mass="28294">LSWTIHAAQSVTEFHEMQHRHGMTSIQWLDSIDVLDERSVIAHGIFLDHHPWLHWTSQQDLKLLSDRGVTIAHCPTVFSRRGIALNTFGAYLDSGVRMSIGTDTYPHNMLDECRTAAMVARIIGQSVTDLDCADVFNAATVAGAHALNRNDIGRIAVGCKADFSTIDLTSPCMRPVREPLRSLITVAGSRPVKDVFIHGEQVVSSGTVLNIDFELELTRLQIAQQNMLNAVPERDWNSRSAEELAPLMLKTVESI</sequence>
<dbReference type="InterPro" id="IPR006680">
    <property type="entry name" value="Amidohydro-rel"/>
</dbReference>
<dbReference type="InterPro" id="IPR011059">
    <property type="entry name" value="Metal-dep_hydrolase_composite"/>
</dbReference>
<proteinExistence type="predicted"/>
<protein>
    <recommendedName>
        <fullName evidence="2">Amidohydrolase-related domain-containing protein</fullName>
    </recommendedName>
</protein>
<organism evidence="3">
    <name type="scientific">marine metagenome</name>
    <dbReference type="NCBI Taxonomy" id="408172"/>
    <lineage>
        <taxon>unclassified sequences</taxon>
        <taxon>metagenomes</taxon>
        <taxon>ecological metagenomes</taxon>
    </lineage>
</organism>
<accession>A0A381YXZ1</accession>
<dbReference type="GO" id="GO:0016810">
    <property type="term" value="F:hydrolase activity, acting on carbon-nitrogen (but not peptide) bonds"/>
    <property type="evidence" value="ECO:0007669"/>
    <property type="project" value="InterPro"/>
</dbReference>
<gene>
    <name evidence="3" type="ORF">METZ01_LOCUS134683</name>
</gene>
<dbReference type="InterPro" id="IPR032466">
    <property type="entry name" value="Metal_Hydrolase"/>
</dbReference>
<dbReference type="SUPFAM" id="SSF51556">
    <property type="entry name" value="Metallo-dependent hydrolases"/>
    <property type="match status" value="1"/>
</dbReference>
<dbReference type="PANTHER" id="PTHR43794:SF11">
    <property type="entry name" value="AMIDOHYDROLASE-RELATED DOMAIN-CONTAINING PROTEIN"/>
    <property type="match status" value="1"/>
</dbReference>
<evidence type="ECO:0000313" key="3">
    <source>
        <dbReference type="EMBL" id="SVA81829.1"/>
    </source>
</evidence>
<dbReference type="EMBL" id="UINC01019333">
    <property type="protein sequence ID" value="SVA81829.1"/>
    <property type="molecule type" value="Genomic_DNA"/>
</dbReference>
<dbReference type="Gene3D" id="2.30.40.10">
    <property type="entry name" value="Urease, subunit C, domain 1"/>
    <property type="match status" value="1"/>
</dbReference>